<keyword evidence="2" id="KW-1185">Reference proteome</keyword>
<comment type="caution">
    <text evidence="1">The sequence shown here is derived from an EMBL/GenBank/DDBJ whole genome shotgun (WGS) entry which is preliminary data.</text>
</comment>
<reference evidence="1 2" key="1">
    <citation type="submission" date="2018-03" db="EMBL/GenBank/DDBJ databases">
        <title>Genomic Encyclopedia of Archaeal and Bacterial Type Strains, Phase II (KMG-II): from individual species to whole genera.</title>
        <authorList>
            <person name="Goeker M."/>
        </authorList>
    </citation>
    <scope>NUCLEOTIDE SEQUENCE [LARGE SCALE GENOMIC DNA]</scope>
    <source>
        <strain evidence="1 2">DSM 17586</strain>
    </source>
</reference>
<sequence>MSFLGKAWNLTKNIGAAVVNEIDATANEVKQLTEKYEKLSDDELLKIVGSDGVFGKSRREKGVAAGILRKRGHDISVKE</sequence>
<evidence type="ECO:0000313" key="2">
    <source>
        <dbReference type="Proteomes" id="UP000242133"/>
    </source>
</evidence>
<name>A0A2P8EIU8_9GAMM</name>
<gene>
    <name evidence="1" type="ORF">CLV44_13219</name>
</gene>
<dbReference type="Proteomes" id="UP000242133">
    <property type="component" value="Unassembled WGS sequence"/>
</dbReference>
<protein>
    <submittedName>
        <fullName evidence="1">Uncharacterized protein</fullName>
    </submittedName>
</protein>
<dbReference type="RefSeq" id="WP_106593289.1">
    <property type="nucleotide sequence ID" value="NZ_PYGI01000032.1"/>
</dbReference>
<dbReference type="AlphaFoldDB" id="A0A2P8EIU8"/>
<accession>A0A2P8EIU8</accession>
<dbReference type="EMBL" id="PYGI01000032">
    <property type="protein sequence ID" value="PSL09395.1"/>
    <property type="molecule type" value="Genomic_DNA"/>
</dbReference>
<evidence type="ECO:0000313" key="1">
    <source>
        <dbReference type="EMBL" id="PSL09395.1"/>
    </source>
</evidence>
<organism evidence="1 2">
    <name type="scientific">Marinobacterium halophilum</name>
    <dbReference type="NCBI Taxonomy" id="267374"/>
    <lineage>
        <taxon>Bacteria</taxon>
        <taxon>Pseudomonadati</taxon>
        <taxon>Pseudomonadota</taxon>
        <taxon>Gammaproteobacteria</taxon>
        <taxon>Oceanospirillales</taxon>
        <taxon>Oceanospirillaceae</taxon>
        <taxon>Marinobacterium</taxon>
    </lineage>
</organism>
<dbReference type="OrthoDB" id="9951245at2"/>
<proteinExistence type="predicted"/>